<accession>A0A4Y2LQC3</accession>
<reference evidence="1 2" key="1">
    <citation type="journal article" date="2019" name="Sci. Rep.">
        <title>Orb-weaving spider Araneus ventricosus genome elucidates the spidroin gene catalogue.</title>
        <authorList>
            <person name="Kono N."/>
            <person name="Nakamura H."/>
            <person name="Ohtoshi R."/>
            <person name="Moran D.A.P."/>
            <person name="Shinohara A."/>
            <person name="Yoshida Y."/>
            <person name="Fujiwara M."/>
            <person name="Mori M."/>
            <person name="Tomita M."/>
            <person name="Arakawa K."/>
        </authorList>
    </citation>
    <scope>NUCLEOTIDE SEQUENCE [LARGE SCALE GENOMIC DNA]</scope>
</reference>
<proteinExistence type="predicted"/>
<dbReference type="EMBL" id="BGPR01006207">
    <property type="protein sequence ID" value="GBN16961.1"/>
    <property type="molecule type" value="Genomic_DNA"/>
</dbReference>
<protein>
    <submittedName>
        <fullName evidence="1">Uncharacterized protein</fullName>
    </submittedName>
</protein>
<evidence type="ECO:0000313" key="2">
    <source>
        <dbReference type="Proteomes" id="UP000499080"/>
    </source>
</evidence>
<dbReference type="AlphaFoldDB" id="A0A4Y2LQC3"/>
<gene>
    <name evidence="1" type="ORF">AVEN_228697_1</name>
</gene>
<dbReference type="Proteomes" id="UP000499080">
    <property type="component" value="Unassembled WGS sequence"/>
</dbReference>
<evidence type="ECO:0000313" key="1">
    <source>
        <dbReference type="EMBL" id="GBN16961.1"/>
    </source>
</evidence>
<comment type="caution">
    <text evidence="1">The sequence shown here is derived from an EMBL/GenBank/DDBJ whole genome shotgun (WGS) entry which is preliminary data.</text>
</comment>
<sequence>MPLYFKFHETVCESRIKLAYTLKRVEAEQFASLRWNFHNEPVVNHGKGASNYPNRRLLVASEGSRGLWRCFEIQICRVHLAVSFEFCREGRATLEHVPNVKYESHCVRRKIDRIWFAANRKPPSTPANQLLASNS</sequence>
<name>A0A4Y2LQC3_ARAVE</name>
<organism evidence="1 2">
    <name type="scientific">Araneus ventricosus</name>
    <name type="common">Orbweaver spider</name>
    <name type="synonym">Epeira ventricosa</name>
    <dbReference type="NCBI Taxonomy" id="182803"/>
    <lineage>
        <taxon>Eukaryota</taxon>
        <taxon>Metazoa</taxon>
        <taxon>Ecdysozoa</taxon>
        <taxon>Arthropoda</taxon>
        <taxon>Chelicerata</taxon>
        <taxon>Arachnida</taxon>
        <taxon>Araneae</taxon>
        <taxon>Araneomorphae</taxon>
        <taxon>Entelegynae</taxon>
        <taxon>Araneoidea</taxon>
        <taxon>Araneidae</taxon>
        <taxon>Araneus</taxon>
    </lineage>
</organism>
<keyword evidence="2" id="KW-1185">Reference proteome</keyword>